<feature type="compositionally biased region" description="Low complexity" evidence="1">
    <location>
        <begin position="200"/>
        <end position="212"/>
    </location>
</feature>
<keyword evidence="2" id="KW-1133">Transmembrane helix</keyword>
<dbReference type="Proteomes" id="UP001316189">
    <property type="component" value="Chromosome"/>
</dbReference>
<accession>A0ABY5KY33</accession>
<reference evidence="4 5" key="1">
    <citation type="submission" date="2022-07" db="EMBL/GenBank/DDBJ databases">
        <title>Novel species in genus cellulomonas.</title>
        <authorList>
            <person name="Ye L."/>
        </authorList>
    </citation>
    <scope>NUCLEOTIDE SEQUENCE [LARGE SCALE GENOMIC DNA]</scope>
    <source>
        <strain evidence="5">zg-Y338</strain>
    </source>
</reference>
<keyword evidence="5" id="KW-1185">Reference proteome</keyword>
<sequence>MSTEPDPDRARDLRRRRMHERQAGIFGLLLAGLAVAGIGSAAVYSGAVDLPFLAREFSTATPTKGLGSIVPCPPSGAMPVAAGAVTVNVYNGSTAGGLAQSTATELGERGFVVGNITNATLRLGDASRLSFGASGVAAAYTVAAHLENPVMVLDDRQDATVDLIVGERFNSLLAPDEVVLDPAAELVGVVGCRPIDEVAPVPAPSVEPTSDPAAEDGAGEEAPVEGEVVVEGG</sequence>
<keyword evidence="2" id="KW-0812">Transmembrane</keyword>
<feature type="domain" description="LytR/CpsA/Psr regulator C-terminal" evidence="3">
    <location>
        <begin position="85"/>
        <end position="169"/>
    </location>
</feature>
<evidence type="ECO:0000313" key="4">
    <source>
        <dbReference type="EMBL" id="UUI75074.1"/>
    </source>
</evidence>
<keyword evidence="2" id="KW-0472">Membrane</keyword>
<evidence type="ECO:0000256" key="2">
    <source>
        <dbReference type="SAM" id="Phobius"/>
    </source>
</evidence>
<evidence type="ECO:0000313" key="5">
    <source>
        <dbReference type="Proteomes" id="UP001316189"/>
    </source>
</evidence>
<evidence type="ECO:0000256" key="1">
    <source>
        <dbReference type="SAM" id="MobiDB-lite"/>
    </source>
</evidence>
<name>A0ABY5KY33_9CELL</name>
<proteinExistence type="predicted"/>
<feature type="transmembrane region" description="Helical" evidence="2">
    <location>
        <begin position="23"/>
        <end position="44"/>
    </location>
</feature>
<dbReference type="EMBL" id="CP101988">
    <property type="protein sequence ID" value="UUI75074.1"/>
    <property type="molecule type" value="Genomic_DNA"/>
</dbReference>
<dbReference type="RefSeq" id="WP_227570044.1">
    <property type="nucleotide sequence ID" value="NZ_CP101988.1"/>
</dbReference>
<dbReference type="Pfam" id="PF13399">
    <property type="entry name" value="LytR_C"/>
    <property type="match status" value="1"/>
</dbReference>
<dbReference type="Gene3D" id="3.30.70.2390">
    <property type="match status" value="1"/>
</dbReference>
<protein>
    <submittedName>
        <fullName evidence="4">LytR C-terminal domain-containing protein</fullName>
    </submittedName>
</protein>
<feature type="region of interest" description="Disordered" evidence="1">
    <location>
        <begin position="200"/>
        <end position="233"/>
    </location>
</feature>
<organism evidence="4 5">
    <name type="scientific">Cellulomonas chengniuliangii</name>
    <dbReference type="NCBI Taxonomy" id="2968084"/>
    <lineage>
        <taxon>Bacteria</taxon>
        <taxon>Bacillati</taxon>
        <taxon>Actinomycetota</taxon>
        <taxon>Actinomycetes</taxon>
        <taxon>Micrococcales</taxon>
        <taxon>Cellulomonadaceae</taxon>
        <taxon>Cellulomonas</taxon>
    </lineage>
</organism>
<evidence type="ECO:0000259" key="3">
    <source>
        <dbReference type="Pfam" id="PF13399"/>
    </source>
</evidence>
<feature type="compositionally biased region" description="Acidic residues" evidence="1">
    <location>
        <begin position="213"/>
        <end position="224"/>
    </location>
</feature>
<dbReference type="InterPro" id="IPR027381">
    <property type="entry name" value="LytR/CpsA/Psr_C"/>
</dbReference>
<gene>
    <name evidence="4" type="ORF">NP064_15065</name>
</gene>